<organism evidence="2 3">
    <name type="scientific">Prorocentrum cordatum</name>
    <dbReference type="NCBI Taxonomy" id="2364126"/>
    <lineage>
        <taxon>Eukaryota</taxon>
        <taxon>Sar</taxon>
        <taxon>Alveolata</taxon>
        <taxon>Dinophyceae</taxon>
        <taxon>Prorocentrales</taxon>
        <taxon>Prorocentraceae</taxon>
        <taxon>Prorocentrum</taxon>
    </lineage>
</organism>
<accession>A0ABN9R310</accession>
<reference evidence="2" key="1">
    <citation type="submission" date="2023-10" db="EMBL/GenBank/DDBJ databases">
        <authorList>
            <person name="Chen Y."/>
            <person name="Shah S."/>
            <person name="Dougan E. K."/>
            <person name="Thang M."/>
            <person name="Chan C."/>
        </authorList>
    </citation>
    <scope>NUCLEOTIDE SEQUENCE [LARGE SCALE GENOMIC DNA]</scope>
</reference>
<dbReference type="Proteomes" id="UP001189429">
    <property type="component" value="Unassembled WGS sequence"/>
</dbReference>
<dbReference type="InterPro" id="IPR051690">
    <property type="entry name" value="PseI-like"/>
</dbReference>
<name>A0ABN9R310_9DINO</name>
<dbReference type="EMBL" id="CAUYUJ010005302">
    <property type="protein sequence ID" value="CAK0813138.1"/>
    <property type="molecule type" value="Genomic_DNA"/>
</dbReference>
<keyword evidence="3" id="KW-1185">Reference proteome</keyword>
<dbReference type="SUPFAM" id="SSF51569">
    <property type="entry name" value="Aldolase"/>
    <property type="match status" value="1"/>
</dbReference>
<proteinExistence type="predicted"/>
<protein>
    <recommendedName>
        <fullName evidence="1">PseI/NeuA/B-like domain-containing protein</fullName>
    </recommendedName>
</protein>
<sequence length="275" mass="31076">MVHSSVVEPAAKRAKTTDLAALRAFTYGEPQGRAGATVGKFQKRCPRELLTPDQYNLQKQLPVVGIEYSCSTWDLTSAKRSYSLNPVLIKVGSPSNMHWDMMEYLRDHYAGEVHISTGMTTKDEIEQIVKFWEVGGHAANRVVLYNCTSGYPVPFKDVCLLDIRLLQEKYQHRVKCIGFSGHHLGIAIDVAAYAMGAQWIERHFTKDRTWKGTDHAASLEPAGLTKLVRDLDACYTACTYKETDILPLESEQRAKLKWGLYNKDIVAKLKDRRPI</sequence>
<dbReference type="PANTHER" id="PTHR42966">
    <property type="entry name" value="N-ACETYLNEURAMINATE SYNTHASE"/>
    <property type="match status" value="1"/>
</dbReference>
<evidence type="ECO:0000259" key="1">
    <source>
        <dbReference type="Pfam" id="PF03102"/>
    </source>
</evidence>
<comment type="caution">
    <text evidence="2">The sequence shown here is derived from an EMBL/GenBank/DDBJ whole genome shotgun (WGS) entry which is preliminary data.</text>
</comment>
<evidence type="ECO:0000313" key="3">
    <source>
        <dbReference type="Proteomes" id="UP001189429"/>
    </source>
</evidence>
<gene>
    <name evidence="2" type="ORF">PCOR1329_LOCUS17156</name>
</gene>
<dbReference type="Gene3D" id="3.20.20.70">
    <property type="entry name" value="Aldolase class I"/>
    <property type="match status" value="1"/>
</dbReference>
<dbReference type="InterPro" id="IPR013132">
    <property type="entry name" value="PseI/NeuA/B-like_N"/>
</dbReference>
<evidence type="ECO:0000313" key="2">
    <source>
        <dbReference type="EMBL" id="CAK0813138.1"/>
    </source>
</evidence>
<feature type="domain" description="PseI/NeuA/B-like" evidence="1">
    <location>
        <begin position="54"/>
        <end position="239"/>
    </location>
</feature>
<dbReference type="InterPro" id="IPR013785">
    <property type="entry name" value="Aldolase_TIM"/>
</dbReference>
<dbReference type="Pfam" id="PF03102">
    <property type="entry name" value="NeuB"/>
    <property type="match status" value="1"/>
</dbReference>
<dbReference type="PANTHER" id="PTHR42966:SF1">
    <property type="entry name" value="SIALIC ACID SYNTHASE"/>
    <property type="match status" value="1"/>
</dbReference>